<protein>
    <submittedName>
        <fullName evidence="1">Uncharacterized protein</fullName>
    </submittedName>
</protein>
<accession>A0A212SHW2</accession>
<evidence type="ECO:0000313" key="2">
    <source>
        <dbReference type="Proteomes" id="UP000198418"/>
    </source>
</evidence>
<dbReference type="Proteomes" id="UP000198418">
    <property type="component" value="Unassembled WGS sequence"/>
</dbReference>
<evidence type="ECO:0000313" key="1">
    <source>
        <dbReference type="EMBL" id="SNB85187.1"/>
    </source>
</evidence>
<sequence length="73" mass="8316">WPIACFRAVLTVARRKRLGHRSPEIPVTEDREPGRMLVIDCGRSEGYIERRLEDLSILVNRAFEAGATHVAWA</sequence>
<reference evidence="2" key="1">
    <citation type="submission" date="2017-06" db="EMBL/GenBank/DDBJ databases">
        <authorList>
            <person name="Varghese N."/>
            <person name="Submissions S."/>
        </authorList>
    </citation>
    <scope>NUCLEOTIDE SEQUENCE [LARGE SCALE GENOMIC DNA]</scope>
    <source>
        <strain evidence="2">DSM 137</strain>
    </source>
</reference>
<dbReference type="AlphaFoldDB" id="A0A212SHW2"/>
<organism evidence="1 2">
    <name type="scientific">Rhodoblastus acidophilus</name>
    <name type="common">Rhodopseudomonas acidophila</name>
    <dbReference type="NCBI Taxonomy" id="1074"/>
    <lineage>
        <taxon>Bacteria</taxon>
        <taxon>Pseudomonadati</taxon>
        <taxon>Pseudomonadota</taxon>
        <taxon>Alphaproteobacteria</taxon>
        <taxon>Hyphomicrobiales</taxon>
        <taxon>Rhodoblastaceae</taxon>
        <taxon>Rhodoblastus</taxon>
    </lineage>
</organism>
<proteinExistence type="predicted"/>
<name>A0A212SHW2_RHOAC</name>
<gene>
    <name evidence="1" type="ORF">SAMN06265338_1471</name>
</gene>
<dbReference type="EMBL" id="FYDG01000047">
    <property type="protein sequence ID" value="SNB85187.1"/>
    <property type="molecule type" value="Genomic_DNA"/>
</dbReference>
<keyword evidence="2" id="KW-1185">Reference proteome</keyword>
<feature type="non-terminal residue" evidence="1">
    <location>
        <position position="1"/>
    </location>
</feature>